<dbReference type="EMBL" id="JAOWKX010000003">
    <property type="protein sequence ID" value="MCV2884588.1"/>
    <property type="molecule type" value="Genomic_DNA"/>
</dbReference>
<proteinExistence type="predicted"/>
<gene>
    <name evidence="3" type="ORF">OE749_07765</name>
</gene>
<dbReference type="Proteomes" id="UP001652504">
    <property type="component" value="Unassembled WGS sequence"/>
</dbReference>
<dbReference type="Gene3D" id="3.60.130.10">
    <property type="entry name" value="Clavaminate synthase-like"/>
    <property type="match status" value="1"/>
</dbReference>
<evidence type="ECO:0000256" key="1">
    <source>
        <dbReference type="ARBA" id="ARBA00001954"/>
    </source>
</evidence>
<organism evidence="3 4">
    <name type="scientific">Fluctibacter corallii</name>
    <dbReference type="NCBI Taxonomy" id="2984329"/>
    <lineage>
        <taxon>Bacteria</taxon>
        <taxon>Pseudomonadati</taxon>
        <taxon>Pseudomonadota</taxon>
        <taxon>Gammaproteobacteria</taxon>
        <taxon>Alteromonadales</taxon>
        <taxon>Alteromonadaceae</taxon>
        <taxon>Fluctibacter</taxon>
    </lineage>
</organism>
<dbReference type="SUPFAM" id="SSF51197">
    <property type="entry name" value="Clavaminate synthase-like"/>
    <property type="match status" value="1"/>
</dbReference>
<comment type="caution">
    <text evidence="3">The sequence shown here is derived from an EMBL/GenBank/DDBJ whole genome shotgun (WGS) entry which is preliminary data.</text>
</comment>
<dbReference type="InterPro" id="IPR050411">
    <property type="entry name" value="AlphaKG_dependent_hydroxylases"/>
</dbReference>
<reference evidence="3 4" key="1">
    <citation type="submission" date="2022-10" db="EMBL/GenBank/DDBJ databases">
        <title>Aestuariibacter sp. AA17 isolated from Montipora capitata coral fragment.</title>
        <authorList>
            <person name="Emsley S.A."/>
            <person name="Pfannmuller K.M."/>
            <person name="Loughran R.M."/>
            <person name="Shlafstein M."/>
            <person name="Papke E."/>
            <person name="Saw J.H."/>
            <person name="Ushijima B."/>
            <person name="Videau P."/>
        </authorList>
    </citation>
    <scope>NUCLEOTIDE SEQUENCE [LARGE SCALE GENOMIC DNA]</scope>
    <source>
        <strain evidence="3 4">AA17</strain>
    </source>
</reference>
<dbReference type="InterPro" id="IPR042098">
    <property type="entry name" value="TauD-like_sf"/>
</dbReference>
<accession>A0ABT3A7E0</accession>
<dbReference type="PANTHER" id="PTHR10696">
    <property type="entry name" value="GAMMA-BUTYROBETAINE HYDROXYLASE-RELATED"/>
    <property type="match status" value="1"/>
</dbReference>
<name>A0ABT3A7E0_9ALTE</name>
<dbReference type="PANTHER" id="PTHR10696:SF21">
    <property type="entry name" value="TAUD_TFDA-LIKE DOMAIN-CONTAINING PROTEIN"/>
    <property type="match status" value="1"/>
</dbReference>
<keyword evidence="3" id="KW-0223">Dioxygenase</keyword>
<comment type="cofactor">
    <cofactor evidence="1">
        <name>Fe(2+)</name>
        <dbReference type="ChEBI" id="CHEBI:29033"/>
    </cofactor>
</comment>
<sequence length="342" mass="38719">MTPLPLIYSPIRGQLDEEYSCFPRFIINPGLLTMEDVKAWIVHHKAVIEDVLESAGGIIFRDFPISNEEDFLAFYHAFEYKTMTVESPFFSYAPSHHPQVSYAPPEQPLASSLHAAFSLSLTQPKSVFFCMPSFQPSFHPSIHTNIPASRPLLRLCRSDLLYNIYQSTLPEVTEKLEREGLIYSFLMTEDHTNDMYRHFSWKSLLGVNSSEAAEYMLDSGGFTYEWLDTETLIVTSPVLPAISSFTDGRMGLQNNLMNIYTSWPGVRDNPSSFITYGNGSPVGVASLEILLSLSLQTTFCHEWLNGDVVIINNEQVLYAHNVQEQQEHVHEKEGSVLAIFSE</sequence>
<protein>
    <submittedName>
        <fullName evidence="3">TauD/TfdA family dioxygenase</fullName>
    </submittedName>
</protein>
<dbReference type="RefSeq" id="WP_263711868.1">
    <property type="nucleotide sequence ID" value="NZ_JAOWKX010000003.1"/>
</dbReference>
<dbReference type="GO" id="GO:0051213">
    <property type="term" value="F:dioxygenase activity"/>
    <property type="evidence" value="ECO:0007669"/>
    <property type="project" value="UniProtKB-KW"/>
</dbReference>
<keyword evidence="2" id="KW-0560">Oxidoreductase</keyword>
<evidence type="ECO:0000313" key="3">
    <source>
        <dbReference type="EMBL" id="MCV2884588.1"/>
    </source>
</evidence>
<evidence type="ECO:0000256" key="2">
    <source>
        <dbReference type="ARBA" id="ARBA00023002"/>
    </source>
</evidence>
<keyword evidence="4" id="KW-1185">Reference proteome</keyword>
<evidence type="ECO:0000313" key="4">
    <source>
        <dbReference type="Proteomes" id="UP001652504"/>
    </source>
</evidence>